<protein>
    <recommendedName>
        <fullName evidence="3">Outer membrane protein beta-barrel domain-containing protein</fullName>
    </recommendedName>
</protein>
<reference evidence="2" key="1">
    <citation type="journal article" date="2019" name="Int. J. Syst. Evol. Microbiol.">
        <title>The Global Catalogue of Microorganisms (GCM) 10K type strain sequencing project: providing services to taxonomists for standard genome sequencing and annotation.</title>
        <authorList>
            <consortium name="The Broad Institute Genomics Platform"/>
            <consortium name="The Broad Institute Genome Sequencing Center for Infectious Disease"/>
            <person name="Wu L."/>
            <person name="Ma J."/>
        </authorList>
    </citation>
    <scope>NUCLEOTIDE SEQUENCE [LARGE SCALE GENOMIC DNA]</scope>
    <source>
        <strain evidence="2">KCTC 52274</strain>
    </source>
</reference>
<evidence type="ECO:0008006" key="3">
    <source>
        <dbReference type="Google" id="ProtNLM"/>
    </source>
</evidence>
<accession>A0ABW5LMD4</accession>
<comment type="caution">
    <text evidence="1">The sequence shown here is derived from an EMBL/GenBank/DDBJ whole genome shotgun (WGS) entry which is preliminary data.</text>
</comment>
<evidence type="ECO:0000313" key="2">
    <source>
        <dbReference type="Proteomes" id="UP001597319"/>
    </source>
</evidence>
<proteinExistence type="predicted"/>
<organism evidence="1 2">
    <name type="scientific">Aquimarina rubra</name>
    <dbReference type="NCBI Taxonomy" id="1920033"/>
    <lineage>
        <taxon>Bacteria</taxon>
        <taxon>Pseudomonadati</taxon>
        <taxon>Bacteroidota</taxon>
        <taxon>Flavobacteriia</taxon>
        <taxon>Flavobacteriales</taxon>
        <taxon>Flavobacteriaceae</taxon>
        <taxon>Aquimarina</taxon>
    </lineage>
</organism>
<evidence type="ECO:0000313" key="1">
    <source>
        <dbReference type="EMBL" id="MFD2565562.1"/>
    </source>
</evidence>
<dbReference type="Proteomes" id="UP001597319">
    <property type="component" value="Unassembled WGS sequence"/>
</dbReference>
<dbReference type="EMBL" id="JBHULE010000035">
    <property type="protein sequence ID" value="MFD2565562.1"/>
    <property type="molecule type" value="Genomic_DNA"/>
</dbReference>
<sequence>MKNTITFLITLLVSTIILAQNEFEPGIIRLKNGEEQKGLIQFFNKKDYNTILFKESKNSQVNSITSNQISYYLFDAIDKKVITETINFKPVFMEVIVEGKANLLLYNDENGNKRYFLKSEKSGLKELDVIIKNQGDLSKGQFKLKRYLGILNLEFNDCQIMKSNINNIKLTLTSLSKAFLAYNDCVENTTFKSERLSRKDSHIITIEAGLNATGIAEKGERVRGKGFSNSLTPTFGATYLYTPTLFNSKTSLSIGASYNQINSETAYFRNDEVLIGNYRITKINPKTINMKFGIHYNFNQSKRKINTSLGIFYINSRLLNVDSAYLRIDDVGNEEYLYEDFNVPIEKSSSGFAIELGIQYRILEHNDLTLKLAYERIGDFLDYVGATYASNTFSLKLGYNFKL</sequence>
<keyword evidence="2" id="KW-1185">Reference proteome</keyword>
<gene>
    <name evidence="1" type="ORF">ACFSR1_23000</name>
</gene>
<name>A0ABW5LMD4_9FLAO</name>
<dbReference type="RefSeq" id="WP_378295371.1">
    <property type="nucleotide sequence ID" value="NZ_JBHULE010000035.1"/>
</dbReference>